<comment type="caution">
    <text evidence="2">The sequence shown here is derived from an EMBL/GenBank/DDBJ whole genome shotgun (WGS) entry which is preliminary data.</text>
</comment>
<name>A0ABR0SL40_9HYPO</name>
<dbReference type="PANTHER" id="PTHR38790">
    <property type="entry name" value="2EXR DOMAIN-CONTAINING PROTEIN-RELATED"/>
    <property type="match status" value="1"/>
</dbReference>
<feature type="compositionally biased region" description="Acidic residues" evidence="1">
    <location>
        <begin position="284"/>
        <end position="294"/>
    </location>
</feature>
<keyword evidence="3" id="KW-1185">Reference proteome</keyword>
<evidence type="ECO:0000313" key="2">
    <source>
        <dbReference type="EMBL" id="KAK5992891.1"/>
    </source>
</evidence>
<organism evidence="2 3">
    <name type="scientific">Cladobotryum mycophilum</name>
    <dbReference type="NCBI Taxonomy" id="491253"/>
    <lineage>
        <taxon>Eukaryota</taxon>
        <taxon>Fungi</taxon>
        <taxon>Dikarya</taxon>
        <taxon>Ascomycota</taxon>
        <taxon>Pezizomycotina</taxon>
        <taxon>Sordariomycetes</taxon>
        <taxon>Hypocreomycetidae</taxon>
        <taxon>Hypocreales</taxon>
        <taxon>Hypocreaceae</taxon>
        <taxon>Cladobotryum</taxon>
    </lineage>
</organism>
<feature type="region of interest" description="Disordered" evidence="1">
    <location>
        <begin position="120"/>
        <end position="148"/>
    </location>
</feature>
<evidence type="ECO:0000256" key="1">
    <source>
        <dbReference type="SAM" id="MobiDB-lite"/>
    </source>
</evidence>
<feature type="compositionally biased region" description="Acidic residues" evidence="1">
    <location>
        <begin position="54"/>
        <end position="64"/>
    </location>
</feature>
<protein>
    <submittedName>
        <fullName evidence="2">Uncharacterized protein</fullName>
    </submittedName>
</protein>
<feature type="compositionally biased region" description="Basic and acidic residues" evidence="1">
    <location>
        <begin position="136"/>
        <end position="148"/>
    </location>
</feature>
<evidence type="ECO:0000313" key="3">
    <source>
        <dbReference type="Proteomes" id="UP001338125"/>
    </source>
</evidence>
<dbReference type="EMBL" id="JAVFKD010000012">
    <property type="protein sequence ID" value="KAK5992891.1"/>
    <property type="molecule type" value="Genomic_DNA"/>
</dbReference>
<feature type="region of interest" description="Disordered" evidence="1">
    <location>
        <begin position="46"/>
        <end position="68"/>
    </location>
</feature>
<proteinExistence type="predicted"/>
<gene>
    <name evidence="2" type="ORF">PT974_06314</name>
</gene>
<sequence length="370" mass="41007">MASSFSEACLFQAIYPPGVCFSERAIVNSKAIVVRDISRRWGFDDRLTSHGDDGSQDDDSEATETESRPRLLSLPLEIRLCIYHWLLLMNPVRHADLGPGYPVPVHTRYILRTVRDENRAEKVEDADPEAEACSPEAREHRGEHRESELLLSPDRPFAGLPTGLLRSCRQIYFEARLVPFTANESVFINWFSSGLSTAAAVTKAQRPWQRDAVRYVRLEVLARDLSDPTALQQWAELCGRGSGWAAGLRGIRLTIMGLDGDGAGAESHHDGDGDEEGTTTTTTEGDDDDDDDDYNYESGLVSATMTTVRGWVEVAGLASMSSLERMEIEVQAPTWGSRQKLAWCRMVQNVLGAMGSGVQVQVSCVEKRVR</sequence>
<dbReference type="Proteomes" id="UP001338125">
    <property type="component" value="Unassembled WGS sequence"/>
</dbReference>
<reference evidence="2 3" key="1">
    <citation type="submission" date="2024-01" db="EMBL/GenBank/DDBJ databases">
        <title>Complete genome of Cladobotryum mycophilum ATHUM6906.</title>
        <authorList>
            <person name="Christinaki A.C."/>
            <person name="Myridakis A.I."/>
            <person name="Kouvelis V.N."/>
        </authorList>
    </citation>
    <scope>NUCLEOTIDE SEQUENCE [LARGE SCALE GENOMIC DNA]</scope>
    <source>
        <strain evidence="2 3">ATHUM6906</strain>
    </source>
</reference>
<feature type="region of interest" description="Disordered" evidence="1">
    <location>
        <begin position="262"/>
        <end position="294"/>
    </location>
</feature>
<dbReference type="PANTHER" id="PTHR38790:SF4">
    <property type="entry name" value="2EXR DOMAIN-CONTAINING PROTEIN"/>
    <property type="match status" value="1"/>
</dbReference>
<accession>A0ABR0SL40</accession>